<dbReference type="GO" id="GO:0005737">
    <property type="term" value="C:cytoplasm"/>
    <property type="evidence" value="ECO:0007669"/>
    <property type="project" value="UniProtKB-SubCell"/>
</dbReference>
<dbReference type="Gene3D" id="3.40.50.300">
    <property type="entry name" value="P-loop containing nucleotide triphosphate hydrolases"/>
    <property type="match status" value="1"/>
</dbReference>
<name>A0A1H2R1C8_9RHOB</name>
<dbReference type="OrthoDB" id="9800307at2"/>
<protein>
    <recommendedName>
        <fullName evidence="3">tRNA threonylcarbamoyladenosine biosynthesis protein TsaE</fullName>
    </recommendedName>
    <alternativeName>
        <fullName evidence="10">t(6)A37 threonylcarbamoyladenosine biosynthesis protein TsaE</fullName>
    </alternativeName>
</protein>
<evidence type="ECO:0000256" key="1">
    <source>
        <dbReference type="ARBA" id="ARBA00004496"/>
    </source>
</evidence>
<dbReference type="NCBIfam" id="TIGR00150">
    <property type="entry name" value="T6A_YjeE"/>
    <property type="match status" value="1"/>
</dbReference>
<dbReference type="PANTHER" id="PTHR33540:SF2">
    <property type="entry name" value="TRNA THREONYLCARBAMOYLADENOSINE BIOSYNTHESIS PROTEIN TSAE"/>
    <property type="match status" value="1"/>
</dbReference>
<dbReference type="PANTHER" id="PTHR33540">
    <property type="entry name" value="TRNA THREONYLCARBAMOYLADENOSINE BIOSYNTHESIS PROTEIN TSAE"/>
    <property type="match status" value="1"/>
</dbReference>
<keyword evidence="5" id="KW-0819">tRNA processing</keyword>
<dbReference type="GO" id="GO:0005524">
    <property type="term" value="F:ATP binding"/>
    <property type="evidence" value="ECO:0007669"/>
    <property type="project" value="UniProtKB-KW"/>
</dbReference>
<dbReference type="STRING" id="564137.SAMN04488238_101159"/>
<evidence type="ECO:0000256" key="3">
    <source>
        <dbReference type="ARBA" id="ARBA00019010"/>
    </source>
</evidence>
<evidence type="ECO:0000256" key="10">
    <source>
        <dbReference type="ARBA" id="ARBA00032441"/>
    </source>
</evidence>
<evidence type="ECO:0000256" key="8">
    <source>
        <dbReference type="ARBA" id="ARBA00022840"/>
    </source>
</evidence>
<proteinExistence type="inferred from homology"/>
<keyword evidence="9" id="KW-0460">Magnesium</keyword>
<sequence>MTHTRHLILPTPDATDIAAHWIAPRLHAGDVILLSGPVGAGKTHFARKVIRYLQGEAAEDVPSPTFTIVQTYEARALEIWHADLYRLTHPDEVLELGLEDAFHTALCLVEWPDRLAEPPPGALHLAFSYVAGQDDARALDIFADAPRWAEVIDGFPAA</sequence>
<evidence type="ECO:0000256" key="9">
    <source>
        <dbReference type="ARBA" id="ARBA00022842"/>
    </source>
</evidence>
<gene>
    <name evidence="11" type="ORF">SAMN04488238_101159</name>
</gene>
<evidence type="ECO:0000256" key="4">
    <source>
        <dbReference type="ARBA" id="ARBA00022490"/>
    </source>
</evidence>
<accession>A0A1H2R1C8</accession>
<keyword evidence="12" id="KW-1185">Reference proteome</keyword>
<evidence type="ECO:0000256" key="2">
    <source>
        <dbReference type="ARBA" id="ARBA00007599"/>
    </source>
</evidence>
<dbReference type="Pfam" id="PF02367">
    <property type="entry name" value="TsaE"/>
    <property type="match status" value="1"/>
</dbReference>
<dbReference type="EMBL" id="FNOM01000001">
    <property type="protein sequence ID" value="SDW12998.1"/>
    <property type="molecule type" value="Genomic_DNA"/>
</dbReference>
<evidence type="ECO:0000256" key="5">
    <source>
        <dbReference type="ARBA" id="ARBA00022694"/>
    </source>
</evidence>
<reference evidence="11 12" key="1">
    <citation type="submission" date="2016-10" db="EMBL/GenBank/DDBJ databases">
        <authorList>
            <person name="de Groot N.N."/>
        </authorList>
    </citation>
    <scope>NUCLEOTIDE SEQUENCE [LARGE SCALE GENOMIC DNA]</scope>
    <source>
        <strain evidence="11 12">CGMCC 1.8894</strain>
    </source>
</reference>
<dbReference type="Proteomes" id="UP000198539">
    <property type="component" value="Unassembled WGS sequence"/>
</dbReference>
<dbReference type="RefSeq" id="WP_092884419.1">
    <property type="nucleotide sequence ID" value="NZ_CP061498.1"/>
</dbReference>
<comment type="similarity">
    <text evidence="2">Belongs to the TsaE family.</text>
</comment>
<keyword evidence="4" id="KW-0963">Cytoplasm</keyword>
<dbReference type="GO" id="GO:0046872">
    <property type="term" value="F:metal ion binding"/>
    <property type="evidence" value="ECO:0007669"/>
    <property type="project" value="UniProtKB-KW"/>
</dbReference>
<evidence type="ECO:0000256" key="6">
    <source>
        <dbReference type="ARBA" id="ARBA00022723"/>
    </source>
</evidence>
<dbReference type="AlphaFoldDB" id="A0A1H2R1C8"/>
<dbReference type="SUPFAM" id="SSF52540">
    <property type="entry name" value="P-loop containing nucleoside triphosphate hydrolases"/>
    <property type="match status" value="1"/>
</dbReference>
<evidence type="ECO:0000313" key="11">
    <source>
        <dbReference type="EMBL" id="SDW12998.1"/>
    </source>
</evidence>
<dbReference type="GO" id="GO:0002949">
    <property type="term" value="P:tRNA threonylcarbamoyladenosine modification"/>
    <property type="evidence" value="ECO:0007669"/>
    <property type="project" value="InterPro"/>
</dbReference>
<comment type="subcellular location">
    <subcellularLocation>
        <location evidence="1">Cytoplasm</location>
    </subcellularLocation>
</comment>
<dbReference type="InterPro" id="IPR003442">
    <property type="entry name" value="T6A_TsaE"/>
</dbReference>
<keyword evidence="7" id="KW-0547">Nucleotide-binding</keyword>
<keyword evidence="8" id="KW-0067">ATP-binding</keyword>
<dbReference type="InterPro" id="IPR027417">
    <property type="entry name" value="P-loop_NTPase"/>
</dbReference>
<evidence type="ECO:0000256" key="7">
    <source>
        <dbReference type="ARBA" id="ARBA00022741"/>
    </source>
</evidence>
<evidence type="ECO:0000313" key="12">
    <source>
        <dbReference type="Proteomes" id="UP000198539"/>
    </source>
</evidence>
<organism evidence="11 12">
    <name type="scientific">Roseicitreum antarcticum</name>
    <dbReference type="NCBI Taxonomy" id="564137"/>
    <lineage>
        <taxon>Bacteria</taxon>
        <taxon>Pseudomonadati</taxon>
        <taxon>Pseudomonadota</taxon>
        <taxon>Alphaproteobacteria</taxon>
        <taxon>Rhodobacterales</taxon>
        <taxon>Paracoccaceae</taxon>
        <taxon>Roseicitreum</taxon>
    </lineage>
</organism>
<keyword evidence="6" id="KW-0479">Metal-binding</keyword>